<dbReference type="EMBL" id="FWXW01000002">
    <property type="protein sequence ID" value="SMC47640.1"/>
    <property type="molecule type" value="Genomic_DNA"/>
</dbReference>
<dbReference type="Proteomes" id="UP000192790">
    <property type="component" value="Unassembled WGS sequence"/>
</dbReference>
<proteinExistence type="predicted"/>
<dbReference type="AlphaFoldDB" id="A0A1W1ZGK0"/>
<organism evidence="3 4">
    <name type="scientific">Papillibacter cinnamivorans DSM 12816</name>
    <dbReference type="NCBI Taxonomy" id="1122930"/>
    <lineage>
        <taxon>Bacteria</taxon>
        <taxon>Bacillati</taxon>
        <taxon>Bacillota</taxon>
        <taxon>Clostridia</taxon>
        <taxon>Eubacteriales</taxon>
        <taxon>Oscillospiraceae</taxon>
        <taxon>Papillibacter</taxon>
    </lineage>
</organism>
<feature type="transmembrane region" description="Helical" evidence="1">
    <location>
        <begin position="98"/>
        <end position="116"/>
    </location>
</feature>
<name>A0A1W1ZGK0_9FIRM</name>
<dbReference type="PANTHER" id="PTHR36834">
    <property type="entry name" value="MEMBRANE PROTEIN-RELATED"/>
    <property type="match status" value="1"/>
</dbReference>
<keyword evidence="1" id="KW-1133">Transmembrane helix</keyword>
<dbReference type="OrthoDB" id="9805025at2"/>
<reference evidence="3 4" key="1">
    <citation type="submission" date="2017-04" db="EMBL/GenBank/DDBJ databases">
        <authorList>
            <person name="Afonso C.L."/>
            <person name="Miller P.J."/>
            <person name="Scott M.A."/>
            <person name="Spackman E."/>
            <person name="Goraichik I."/>
            <person name="Dimitrov K.M."/>
            <person name="Suarez D.L."/>
            <person name="Swayne D.E."/>
        </authorList>
    </citation>
    <scope>NUCLEOTIDE SEQUENCE [LARGE SCALE GENOMIC DNA]</scope>
    <source>
        <strain evidence="3 4">DSM 12816</strain>
    </source>
</reference>
<gene>
    <name evidence="3" type="ORF">SAMN02745168_1078</name>
</gene>
<keyword evidence="1" id="KW-0812">Transmembrane</keyword>
<feature type="transmembrane region" description="Helical" evidence="1">
    <location>
        <begin position="128"/>
        <end position="145"/>
    </location>
</feature>
<dbReference type="STRING" id="1122930.SAMN02745168_1078"/>
<dbReference type="RefSeq" id="WP_084233712.1">
    <property type="nucleotide sequence ID" value="NZ_FWXW01000002.1"/>
</dbReference>
<sequence length="151" mass="16944">MKKARRALLGAGFALYGGIMAYLLFWARGARTGTPFWEYARATTNLVPFRTIRAYVRALETGRISPIIPLYNLAGNFFLFIPLGFFLPAFFRRAEKTPGFILCAAALFLAVETLQLVTRRGSFDVDDIILNLAGALTGYVLYRMFRKGRSS</sequence>
<dbReference type="PANTHER" id="PTHR36834:SF1">
    <property type="entry name" value="INTEGRAL MEMBRANE PROTEIN"/>
    <property type="match status" value="1"/>
</dbReference>
<evidence type="ECO:0000256" key="1">
    <source>
        <dbReference type="SAM" id="Phobius"/>
    </source>
</evidence>
<dbReference type="Pfam" id="PF04892">
    <property type="entry name" value="VanZ"/>
    <property type="match status" value="1"/>
</dbReference>
<evidence type="ECO:0000313" key="3">
    <source>
        <dbReference type="EMBL" id="SMC47640.1"/>
    </source>
</evidence>
<evidence type="ECO:0000313" key="4">
    <source>
        <dbReference type="Proteomes" id="UP000192790"/>
    </source>
</evidence>
<dbReference type="InterPro" id="IPR053150">
    <property type="entry name" value="Teicoplanin_resist-assoc"/>
</dbReference>
<feature type="domain" description="VanZ-like" evidence="2">
    <location>
        <begin position="13"/>
        <end position="146"/>
    </location>
</feature>
<keyword evidence="1" id="KW-0472">Membrane</keyword>
<protein>
    <submittedName>
        <fullName evidence="3">VanZ like family protein</fullName>
    </submittedName>
</protein>
<dbReference type="InterPro" id="IPR006976">
    <property type="entry name" value="VanZ-like"/>
</dbReference>
<evidence type="ECO:0000259" key="2">
    <source>
        <dbReference type="Pfam" id="PF04892"/>
    </source>
</evidence>
<keyword evidence="4" id="KW-1185">Reference proteome</keyword>
<feature type="transmembrane region" description="Helical" evidence="1">
    <location>
        <begin position="7"/>
        <end position="27"/>
    </location>
</feature>
<accession>A0A1W1ZGK0</accession>
<feature type="transmembrane region" description="Helical" evidence="1">
    <location>
        <begin position="70"/>
        <end position="91"/>
    </location>
</feature>